<dbReference type="Proteomes" id="UP000295764">
    <property type="component" value="Unassembled WGS sequence"/>
</dbReference>
<dbReference type="Gene3D" id="1.10.3630.10">
    <property type="entry name" value="yeast vps74-n-term truncation variant domain like"/>
    <property type="match status" value="1"/>
</dbReference>
<dbReference type="GO" id="GO:0070273">
    <property type="term" value="F:phosphatidylinositol-4-phosphate binding"/>
    <property type="evidence" value="ECO:0007669"/>
    <property type="project" value="InterPro"/>
</dbReference>
<dbReference type="AlphaFoldDB" id="A0A4V3BKR8"/>
<reference evidence="5 6" key="1">
    <citation type="submission" date="2019-03" db="EMBL/GenBank/DDBJ databases">
        <title>Genomic analyses of the natural microbiome of Caenorhabditis elegans.</title>
        <authorList>
            <person name="Samuel B."/>
        </authorList>
    </citation>
    <scope>NUCLEOTIDE SEQUENCE [LARGE SCALE GENOMIC DNA]</scope>
    <source>
        <strain evidence="5 6">JUb65</strain>
    </source>
</reference>
<organism evidence="5 6">
    <name type="scientific">Curtobacterium flaccumfaciens</name>
    <dbReference type="NCBI Taxonomy" id="2035"/>
    <lineage>
        <taxon>Bacteria</taxon>
        <taxon>Bacillati</taxon>
        <taxon>Actinomycetota</taxon>
        <taxon>Actinomycetes</taxon>
        <taxon>Micrococcales</taxon>
        <taxon>Microbacteriaceae</taxon>
        <taxon>Curtobacterium</taxon>
    </lineage>
</organism>
<keyword evidence="2" id="KW-0333">Golgi apparatus</keyword>
<dbReference type="InterPro" id="IPR008628">
    <property type="entry name" value="GPP34-like"/>
</dbReference>
<protein>
    <submittedName>
        <fullName evidence="5">Golgi phosphoprotein 3 GPP34</fullName>
    </submittedName>
</protein>
<gene>
    <name evidence="5" type="ORF">EDF64_10842</name>
</gene>
<comment type="caution">
    <text evidence="5">The sequence shown here is derived from an EMBL/GenBank/DDBJ whole genome shotgun (WGS) entry which is preliminary data.</text>
</comment>
<evidence type="ECO:0000256" key="1">
    <source>
        <dbReference type="ARBA" id="ARBA00004255"/>
    </source>
</evidence>
<dbReference type="InterPro" id="IPR038261">
    <property type="entry name" value="GPP34-like_sf"/>
</dbReference>
<dbReference type="STRING" id="2035.RU06_02290"/>
<dbReference type="OrthoDB" id="4962633at2"/>
<dbReference type="GO" id="GO:0012505">
    <property type="term" value="C:endomembrane system"/>
    <property type="evidence" value="ECO:0007669"/>
    <property type="project" value="UniProtKB-ARBA"/>
</dbReference>
<evidence type="ECO:0000256" key="4">
    <source>
        <dbReference type="ARBA" id="ARBA00023136"/>
    </source>
</evidence>
<dbReference type="RefSeq" id="WP_133520240.1">
    <property type="nucleotide sequence ID" value="NZ_SNVW01000008.1"/>
</dbReference>
<evidence type="ECO:0000313" key="6">
    <source>
        <dbReference type="Proteomes" id="UP000295764"/>
    </source>
</evidence>
<name>A0A4V3BKR8_9MICO</name>
<dbReference type="GO" id="GO:0005737">
    <property type="term" value="C:cytoplasm"/>
    <property type="evidence" value="ECO:0007669"/>
    <property type="project" value="UniProtKB-ARBA"/>
</dbReference>
<evidence type="ECO:0000256" key="2">
    <source>
        <dbReference type="ARBA" id="ARBA00023034"/>
    </source>
</evidence>
<dbReference type="Pfam" id="PF05719">
    <property type="entry name" value="GPP34"/>
    <property type="match status" value="1"/>
</dbReference>
<proteinExistence type="predicted"/>
<evidence type="ECO:0000256" key="3">
    <source>
        <dbReference type="ARBA" id="ARBA00023121"/>
    </source>
</evidence>
<accession>A0A4V3BKR8</accession>
<comment type="subcellular location">
    <subcellularLocation>
        <location evidence="1">Golgi apparatus membrane</location>
        <topology evidence="1">Peripheral membrane protein</topology>
        <orientation evidence="1">Cytoplasmic side</orientation>
    </subcellularLocation>
</comment>
<keyword evidence="3" id="KW-0446">Lipid-binding</keyword>
<keyword evidence="4" id="KW-0472">Membrane</keyword>
<evidence type="ECO:0000313" key="5">
    <source>
        <dbReference type="EMBL" id="TDN43372.1"/>
    </source>
</evidence>
<sequence>MAEQLTVPQAFALLQVESDGRKSTDVQTLDAGLAGAVLADLALRGVVSLQDGLVTVVNGAATGDPVLDGVVGTIAATDKPRKAKWWITRLAKRPLRDDVFAGLIARGVITLEQGKALGIFPTTKYPERDGGPETLLRSTIADVLAQRSAPTPFAAAVIGLLDATNTLRKQFGKVDRALVKEITSGSWATPAVRAVLEEIQMAAIMASVAATTAATTATIASS</sequence>
<dbReference type="EMBL" id="SNVW01000008">
    <property type="protein sequence ID" value="TDN43372.1"/>
    <property type="molecule type" value="Genomic_DNA"/>
</dbReference>